<accession>A0A1W0VZS1</accession>
<organism evidence="1 2">
    <name type="scientific">Sorghum bicolor</name>
    <name type="common">Sorghum</name>
    <name type="synonym">Sorghum vulgare</name>
    <dbReference type="NCBI Taxonomy" id="4558"/>
    <lineage>
        <taxon>Eukaryota</taxon>
        <taxon>Viridiplantae</taxon>
        <taxon>Streptophyta</taxon>
        <taxon>Embryophyta</taxon>
        <taxon>Tracheophyta</taxon>
        <taxon>Spermatophyta</taxon>
        <taxon>Magnoliopsida</taxon>
        <taxon>Liliopsida</taxon>
        <taxon>Poales</taxon>
        <taxon>Poaceae</taxon>
        <taxon>PACMAD clade</taxon>
        <taxon>Panicoideae</taxon>
        <taxon>Andropogonodae</taxon>
        <taxon>Andropogoneae</taxon>
        <taxon>Sorghinae</taxon>
        <taxon>Sorghum</taxon>
    </lineage>
</organism>
<dbReference type="Proteomes" id="UP000000768">
    <property type="component" value="Chromosome 3"/>
</dbReference>
<name>A0A1W0VZS1_SORBI</name>
<reference evidence="1 2" key="1">
    <citation type="journal article" date="2009" name="Nature">
        <title>The Sorghum bicolor genome and the diversification of grasses.</title>
        <authorList>
            <person name="Paterson A.H."/>
            <person name="Bowers J.E."/>
            <person name="Bruggmann R."/>
            <person name="Dubchak I."/>
            <person name="Grimwood J."/>
            <person name="Gundlach H."/>
            <person name="Haberer G."/>
            <person name="Hellsten U."/>
            <person name="Mitros T."/>
            <person name="Poliakov A."/>
            <person name="Schmutz J."/>
            <person name="Spannagl M."/>
            <person name="Tang H."/>
            <person name="Wang X."/>
            <person name="Wicker T."/>
            <person name="Bharti A.K."/>
            <person name="Chapman J."/>
            <person name="Feltus F.A."/>
            <person name="Gowik U."/>
            <person name="Grigoriev I.V."/>
            <person name="Lyons E."/>
            <person name="Maher C.A."/>
            <person name="Martis M."/>
            <person name="Narechania A."/>
            <person name="Otillar R.P."/>
            <person name="Penning B.W."/>
            <person name="Salamov A.A."/>
            <person name="Wang Y."/>
            <person name="Zhang L."/>
            <person name="Carpita N.C."/>
            <person name="Freeling M."/>
            <person name="Gingle A.R."/>
            <person name="Hash C.T."/>
            <person name="Keller B."/>
            <person name="Klein P."/>
            <person name="Kresovich S."/>
            <person name="McCann M.C."/>
            <person name="Ming R."/>
            <person name="Peterson D.G."/>
            <person name="Mehboob-ur-Rahman"/>
            <person name="Ware D."/>
            <person name="Westhoff P."/>
            <person name="Mayer K.F."/>
            <person name="Messing J."/>
            <person name="Rokhsar D.S."/>
        </authorList>
    </citation>
    <scope>NUCLEOTIDE SEQUENCE [LARGE SCALE GENOMIC DNA]</scope>
    <source>
        <strain evidence="2">cv. BTx623</strain>
    </source>
</reference>
<keyword evidence="2" id="KW-1185">Reference proteome</keyword>
<reference evidence="2" key="2">
    <citation type="journal article" date="2018" name="Plant J.">
        <title>The Sorghum bicolor reference genome: improved assembly, gene annotations, a transcriptome atlas, and signatures of genome organization.</title>
        <authorList>
            <person name="McCormick R.F."/>
            <person name="Truong S.K."/>
            <person name="Sreedasyam A."/>
            <person name="Jenkins J."/>
            <person name="Shu S."/>
            <person name="Sims D."/>
            <person name="Kennedy M."/>
            <person name="Amirebrahimi M."/>
            <person name="Weers B.D."/>
            <person name="McKinley B."/>
            <person name="Mattison A."/>
            <person name="Morishige D.T."/>
            <person name="Grimwood J."/>
            <person name="Schmutz J."/>
            <person name="Mullet J.E."/>
        </authorList>
    </citation>
    <scope>NUCLEOTIDE SEQUENCE [LARGE SCALE GENOMIC DNA]</scope>
    <source>
        <strain evidence="2">cv. BTx623</strain>
    </source>
</reference>
<proteinExistence type="predicted"/>
<gene>
    <name evidence="1" type="ORF">SORBI_3003G312550</name>
</gene>
<dbReference type="InParanoid" id="A0A1W0VZS1"/>
<sequence length="61" mass="6987">MEAALRIYLGQSKHIIYQVHDHSMLAEKTQNTPISISRLASVRKRSKGIYNHICYCKLSIA</sequence>
<protein>
    <submittedName>
        <fullName evidence="1">Uncharacterized protein</fullName>
    </submittedName>
</protein>
<evidence type="ECO:0000313" key="1">
    <source>
        <dbReference type="EMBL" id="OQU87638.1"/>
    </source>
</evidence>
<dbReference type="AlphaFoldDB" id="A0A1W0VZS1"/>
<evidence type="ECO:0000313" key="2">
    <source>
        <dbReference type="Proteomes" id="UP000000768"/>
    </source>
</evidence>
<dbReference type="Gramene" id="OQU87638">
    <property type="protein sequence ID" value="OQU87638"/>
    <property type="gene ID" value="SORBI_3003G312550"/>
</dbReference>
<dbReference type="EMBL" id="CM000762">
    <property type="protein sequence ID" value="OQU87638.1"/>
    <property type="molecule type" value="Genomic_DNA"/>
</dbReference>